<dbReference type="SUPFAM" id="SSF56801">
    <property type="entry name" value="Acetyl-CoA synthetase-like"/>
    <property type="match status" value="1"/>
</dbReference>
<dbReference type="Pfam" id="PF00501">
    <property type="entry name" value="AMP-binding"/>
    <property type="match status" value="1"/>
</dbReference>
<sequence length="1043" mass="115840">MSQTTTITLQPQTGKNVFAGNRDEIYTIDGLIRRRASELQDAPLLCYPREGLIDYEEHSALAIDRFVDAAAAALQQRGLQPVDPRLEQAPVIGILAHSSMHFIITLLGLSRLGYASLLLSTRLASPAILRLLELAQCNAVLTTSHYHTVLAEVQAERDVVLHEMLEPDEYCGKDAPALTRAYDPEHESKKQIVIIHSSGSTGLPKPIYLTNRSCIAAFSAHLDRRALMTQPLFHSFGFYETFRSIYSGKPMYYFNYSLPLTKQNLTATIDAVKPDLLFCVPYILKLLGETEEGIRSLASIDLVMYGGSACPDDLGDALVKNGVNIVANYGATETSRLMTSVRPAGDTAWNYLRILPTVAEWVLMDEIAPGIHECVALDGLRSKSTINSADPPNSFRTKDLFTPHPQNRNWWKFLSRLDDRLTLVNGEKVLPIPIEGRIRQESNVKEAIVFGDGKTLPGILIVKSDQAAQMDDFDFLQKIWPAIADANSRAESFSRIPQELVIILPADADYARTDKGTFIRAQAYEKYSDEIESAYSRFEDDANAGGSLMLTRADLELYLLQQFEEQLGARLPSTKTDFFAFGIDSLQCMKIWSTIRKELDLGGRQSEVGQNILYETGNVEALAQHLDSLRNGYYEVDDQPTIMKDLISRYSKFPVIDSAAKPHQEVVVLTGVTGGLGAHVLAQLVQMPTVTRVWCLVRASSDHNALQRTLTSLSSRGLELSLDQISKVMAVPADLGKPDFGVTPARFEQLRSRVTLVIHSAWAVNFNVSVKSFEDQHIASIANFISLCLSTSASKPARFFFCSSVSSVGSTPRPGSVPEGPVRDITHVQGTGYARSKYVAEQIVHNAAKDVGANARVLRIGQLVGDSEAGEWNSTEGIPLMLQTAITLGALPTLDEEMSWLPVDYAARIILDVCDVSESSLPNRARRHDLVYHILNPKRFHWTRDMLPVLADAGLTFEALPTDQWMERLRNSEKDPAKNPPIKLLDWFESKYGRTTSTGKKGVLEFVTEETRKDSVTLGMIPDVTDRAYIRMVVDRLKERWGV</sequence>
<dbReference type="InterPro" id="IPR051414">
    <property type="entry name" value="Adenylate-forming_Reductase"/>
</dbReference>
<keyword evidence="2" id="KW-0597">Phosphoprotein</keyword>
<dbReference type="InterPro" id="IPR042099">
    <property type="entry name" value="ANL_N_sf"/>
</dbReference>
<dbReference type="SUPFAM" id="SSF47336">
    <property type="entry name" value="ACP-like"/>
    <property type="match status" value="1"/>
</dbReference>
<accession>A0A6A5QQA2</accession>
<organism evidence="4 5">
    <name type="scientific">Ampelomyces quisqualis</name>
    <name type="common">Powdery mildew agent</name>
    <dbReference type="NCBI Taxonomy" id="50730"/>
    <lineage>
        <taxon>Eukaryota</taxon>
        <taxon>Fungi</taxon>
        <taxon>Dikarya</taxon>
        <taxon>Ascomycota</taxon>
        <taxon>Pezizomycotina</taxon>
        <taxon>Dothideomycetes</taxon>
        <taxon>Pleosporomycetidae</taxon>
        <taxon>Pleosporales</taxon>
        <taxon>Pleosporineae</taxon>
        <taxon>Phaeosphaeriaceae</taxon>
        <taxon>Ampelomyces</taxon>
    </lineage>
</organism>
<dbReference type="InterPro" id="IPR009081">
    <property type="entry name" value="PP-bd_ACP"/>
</dbReference>
<protein>
    <recommendedName>
        <fullName evidence="3">Carrier domain-containing protein</fullName>
    </recommendedName>
</protein>
<dbReference type="EMBL" id="ML979135">
    <property type="protein sequence ID" value="KAF1916724.1"/>
    <property type="molecule type" value="Genomic_DNA"/>
</dbReference>
<dbReference type="Proteomes" id="UP000800096">
    <property type="component" value="Unassembled WGS sequence"/>
</dbReference>
<name>A0A6A5QQA2_AMPQU</name>
<reference evidence="4" key="1">
    <citation type="journal article" date="2020" name="Stud. Mycol.">
        <title>101 Dothideomycetes genomes: a test case for predicting lifestyles and emergence of pathogens.</title>
        <authorList>
            <person name="Haridas S."/>
            <person name="Albert R."/>
            <person name="Binder M."/>
            <person name="Bloem J."/>
            <person name="Labutti K."/>
            <person name="Salamov A."/>
            <person name="Andreopoulos B."/>
            <person name="Baker S."/>
            <person name="Barry K."/>
            <person name="Bills G."/>
            <person name="Bluhm B."/>
            <person name="Cannon C."/>
            <person name="Castanera R."/>
            <person name="Culley D."/>
            <person name="Daum C."/>
            <person name="Ezra D."/>
            <person name="Gonzalez J."/>
            <person name="Henrissat B."/>
            <person name="Kuo A."/>
            <person name="Liang C."/>
            <person name="Lipzen A."/>
            <person name="Lutzoni F."/>
            <person name="Magnuson J."/>
            <person name="Mondo S."/>
            <person name="Nolan M."/>
            <person name="Ohm R."/>
            <person name="Pangilinan J."/>
            <person name="Park H.-J."/>
            <person name="Ramirez L."/>
            <person name="Alfaro M."/>
            <person name="Sun H."/>
            <person name="Tritt A."/>
            <person name="Yoshinaga Y."/>
            <person name="Zwiers L.-H."/>
            <person name="Turgeon B."/>
            <person name="Goodwin S."/>
            <person name="Spatafora J."/>
            <person name="Crous P."/>
            <person name="Grigoriev I."/>
        </authorList>
    </citation>
    <scope>NUCLEOTIDE SEQUENCE</scope>
    <source>
        <strain evidence="4">HMLAC05119</strain>
    </source>
</reference>
<dbReference type="Gene3D" id="3.40.50.720">
    <property type="entry name" value="NAD(P)-binding Rossmann-like Domain"/>
    <property type="match status" value="1"/>
</dbReference>
<dbReference type="InterPro" id="IPR000873">
    <property type="entry name" value="AMP-dep_synth/lig_dom"/>
</dbReference>
<dbReference type="InterPro" id="IPR036736">
    <property type="entry name" value="ACP-like_sf"/>
</dbReference>
<dbReference type="InterPro" id="IPR036291">
    <property type="entry name" value="NAD(P)-bd_dom_sf"/>
</dbReference>
<gene>
    <name evidence="4" type="ORF">BDU57DRAFT_548369</name>
</gene>
<feature type="domain" description="Carrier" evidence="3">
    <location>
        <begin position="550"/>
        <end position="630"/>
    </location>
</feature>
<dbReference type="SUPFAM" id="SSF51735">
    <property type="entry name" value="NAD(P)-binding Rossmann-fold domains"/>
    <property type="match status" value="1"/>
</dbReference>
<dbReference type="Pfam" id="PF23562">
    <property type="entry name" value="AMP-binding_C_3"/>
    <property type="match status" value="1"/>
</dbReference>
<evidence type="ECO:0000256" key="2">
    <source>
        <dbReference type="ARBA" id="ARBA00022553"/>
    </source>
</evidence>
<dbReference type="PANTHER" id="PTHR43439:SF2">
    <property type="entry name" value="ENZYME, PUTATIVE (JCVI)-RELATED"/>
    <property type="match status" value="1"/>
</dbReference>
<dbReference type="InterPro" id="IPR013120">
    <property type="entry name" value="FAR_NAD-bd"/>
</dbReference>
<evidence type="ECO:0000313" key="5">
    <source>
        <dbReference type="Proteomes" id="UP000800096"/>
    </source>
</evidence>
<evidence type="ECO:0000313" key="4">
    <source>
        <dbReference type="EMBL" id="KAF1916724.1"/>
    </source>
</evidence>
<dbReference type="Gene3D" id="1.10.1200.10">
    <property type="entry name" value="ACP-like"/>
    <property type="match status" value="1"/>
</dbReference>
<dbReference type="PROSITE" id="PS50075">
    <property type="entry name" value="CARRIER"/>
    <property type="match status" value="1"/>
</dbReference>
<proteinExistence type="predicted"/>
<dbReference type="Pfam" id="PF00550">
    <property type="entry name" value="PP-binding"/>
    <property type="match status" value="1"/>
</dbReference>
<evidence type="ECO:0000256" key="1">
    <source>
        <dbReference type="ARBA" id="ARBA00022450"/>
    </source>
</evidence>
<keyword evidence="1" id="KW-0596">Phosphopantetheine</keyword>
<dbReference type="OrthoDB" id="429813at2759"/>
<dbReference type="PROSITE" id="PS00455">
    <property type="entry name" value="AMP_BINDING"/>
    <property type="match status" value="1"/>
</dbReference>
<dbReference type="InterPro" id="IPR020845">
    <property type="entry name" value="AMP-binding_CS"/>
</dbReference>
<dbReference type="AlphaFoldDB" id="A0A6A5QQA2"/>
<dbReference type="Gene3D" id="3.40.50.12780">
    <property type="entry name" value="N-terminal domain of ligase-like"/>
    <property type="match status" value="1"/>
</dbReference>
<dbReference type="Pfam" id="PF07993">
    <property type="entry name" value="NAD_binding_4"/>
    <property type="match status" value="1"/>
</dbReference>
<dbReference type="PANTHER" id="PTHR43439">
    <property type="entry name" value="PHENYLACETATE-COENZYME A LIGASE"/>
    <property type="match status" value="1"/>
</dbReference>
<keyword evidence="5" id="KW-1185">Reference proteome</keyword>
<evidence type="ECO:0000259" key="3">
    <source>
        <dbReference type="PROSITE" id="PS50075"/>
    </source>
</evidence>